<gene>
    <name evidence="2" type="ORF">GCM10017567_75320</name>
</gene>
<sequence length="81" mass="8526">MESPGAGERTGPPKRLARTSGGRERRTRSLSQHTAGPNAVNDSFPAFDARNESFTAPGPAKAAPGVPQGWTASKWARKPSP</sequence>
<feature type="compositionally biased region" description="Low complexity" evidence="1">
    <location>
        <begin position="56"/>
        <end position="69"/>
    </location>
</feature>
<evidence type="ECO:0000313" key="2">
    <source>
        <dbReference type="EMBL" id="GHG42416.1"/>
    </source>
</evidence>
<organism evidence="2 3">
    <name type="scientific">Amycolatopsis bullii</name>
    <dbReference type="NCBI Taxonomy" id="941987"/>
    <lineage>
        <taxon>Bacteria</taxon>
        <taxon>Bacillati</taxon>
        <taxon>Actinomycetota</taxon>
        <taxon>Actinomycetes</taxon>
        <taxon>Pseudonocardiales</taxon>
        <taxon>Pseudonocardiaceae</taxon>
        <taxon>Amycolatopsis</taxon>
    </lineage>
</organism>
<feature type="region of interest" description="Disordered" evidence="1">
    <location>
        <begin position="1"/>
        <end position="81"/>
    </location>
</feature>
<keyword evidence="3" id="KW-1185">Reference proteome</keyword>
<reference evidence="3" key="1">
    <citation type="journal article" date="2019" name="Int. J. Syst. Evol. Microbiol.">
        <title>The Global Catalogue of Microorganisms (GCM) 10K type strain sequencing project: providing services to taxonomists for standard genome sequencing and annotation.</title>
        <authorList>
            <consortium name="The Broad Institute Genomics Platform"/>
            <consortium name="The Broad Institute Genome Sequencing Center for Infectious Disease"/>
            <person name="Wu L."/>
            <person name="Ma J."/>
        </authorList>
    </citation>
    <scope>NUCLEOTIDE SEQUENCE [LARGE SCALE GENOMIC DNA]</scope>
    <source>
        <strain evidence="3">CGMCC 4.7680</strain>
    </source>
</reference>
<name>A0ABQ3KP12_9PSEU</name>
<accession>A0ABQ3KP12</accession>
<comment type="caution">
    <text evidence="2">The sequence shown here is derived from an EMBL/GenBank/DDBJ whole genome shotgun (WGS) entry which is preliminary data.</text>
</comment>
<evidence type="ECO:0000313" key="3">
    <source>
        <dbReference type="Proteomes" id="UP000649955"/>
    </source>
</evidence>
<proteinExistence type="predicted"/>
<dbReference type="Proteomes" id="UP000649955">
    <property type="component" value="Unassembled WGS sequence"/>
</dbReference>
<protein>
    <submittedName>
        <fullName evidence="2">Uncharacterized protein</fullName>
    </submittedName>
</protein>
<dbReference type="EMBL" id="BNAW01000053">
    <property type="protein sequence ID" value="GHG42416.1"/>
    <property type="molecule type" value="Genomic_DNA"/>
</dbReference>
<evidence type="ECO:0000256" key="1">
    <source>
        <dbReference type="SAM" id="MobiDB-lite"/>
    </source>
</evidence>